<dbReference type="InterPro" id="IPR042114">
    <property type="entry name" value="GatB_C_1"/>
</dbReference>
<dbReference type="InterPro" id="IPR023168">
    <property type="entry name" value="GatB_Yqey_C_2"/>
</dbReference>
<dbReference type="InterPro" id="IPR049437">
    <property type="entry name" value="tRNA-synt_1c_C2"/>
</dbReference>
<dbReference type="Pfam" id="PF03950">
    <property type="entry name" value="tRNA-synt_1c_C"/>
    <property type="match status" value="1"/>
</dbReference>
<organism evidence="13">
    <name type="scientific">hydrothermal vent metagenome</name>
    <dbReference type="NCBI Taxonomy" id="652676"/>
    <lineage>
        <taxon>unclassified sequences</taxon>
        <taxon>metagenomes</taxon>
        <taxon>ecological metagenomes</taxon>
    </lineage>
</organism>
<dbReference type="InterPro" id="IPR014729">
    <property type="entry name" value="Rossmann-like_a/b/a_fold"/>
</dbReference>
<dbReference type="GO" id="GO:0006425">
    <property type="term" value="P:glutaminyl-tRNA aminoacylation"/>
    <property type="evidence" value="ECO:0007669"/>
    <property type="project" value="InterPro"/>
</dbReference>
<evidence type="ECO:0000256" key="7">
    <source>
        <dbReference type="ARBA" id="ARBA00022917"/>
    </source>
</evidence>
<comment type="similarity">
    <text evidence="1">Belongs to the class-I aminoacyl-tRNA synthetase family.</text>
</comment>
<dbReference type="CDD" id="cd00807">
    <property type="entry name" value="GlnRS_core"/>
    <property type="match status" value="1"/>
</dbReference>
<evidence type="ECO:0000256" key="8">
    <source>
        <dbReference type="ARBA" id="ARBA00023146"/>
    </source>
</evidence>
<dbReference type="InterPro" id="IPR020058">
    <property type="entry name" value="Glu/Gln-tRNA-synth_Ib_cat-dom"/>
</dbReference>
<dbReference type="InterPro" id="IPR000924">
    <property type="entry name" value="Glu/Gln-tRNA-synth"/>
</dbReference>
<dbReference type="InterPro" id="IPR018027">
    <property type="entry name" value="Asn/Gln_amidotransferase"/>
</dbReference>
<accession>A0A1W1BQY8</accession>
<dbReference type="PANTHER" id="PTHR43097:SF5">
    <property type="entry name" value="GLUTAMATE--TRNA LIGASE"/>
    <property type="match status" value="1"/>
</dbReference>
<dbReference type="AlphaFoldDB" id="A0A1W1BQY8"/>
<evidence type="ECO:0000256" key="1">
    <source>
        <dbReference type="ARBA" id="ARBA00005594"/>
    </source>
</evidence>
<keyword evidence="7" id="KW-0648">Protein biosynthesis</keyword>
<evidence type="ECO:0000256" key="2">
    <source>
        <dbReference type="ARBA" id="ARBA00012836"/>
    </source>
</evidence>
<evidence type="ECO:0000259" key="12">
    <source>
        <dbReference type="SMART" id="SM00845"/>
    </source>
</evidence>
<dbReference type="SUPFAM" id="SSF52374">
    <property type="entry name" value="Nucleotidylyl transferase"/>
    <property type="match status" value="1"/>
</dbReference>
<evidence type="ECO:0000256" key="10">
    <source>
        <dbReference type="ARBA" id="ARBA00047913"/>
    </source>
</evidence>
<dbReference type="EC" id="6.1.1.18" evidence="2"/>
<dbReference type="EMBL" id="FPHK01000019">
    <property type="protein sequence ID" value="SFV55926.1"/>
    <property type="molecule type" value="Genomic_DNA"/>
</dbReference>
<dbReference type="FunFam" id="2.40.240.10:FF:000007">
    <property type="entry name" value="Glutamine--tRNA ligase"/>
    <property type="match status" value="1"/>
</dbReference>
<comment type="catalytic activity">
    <reaction evidence="9">
        <text>L-aspartyl-tRNA(Asn) + L-glutamine + ATP + H2O = L-asparaginyl-tRNA(Asn) + L-glutamate + ADP + phosphate + 2 H(+)</text>
        <dbReference type="Rhea" id="RHEA:14513"/>
        <dbReference type="Rhea" id="RHEA-COMP:9674"/>
        <dbReference type="Rhea" id="RHEA-COMP:9677"/>
        <dbReference type="ChEBI" id="CHEBI:15377"/>
        <dbReference type="ChEBI" id="CHEBI:15378"/>
        <dbReference type="ChEBI" id="CHEBI:29985"/>
        <dbReference type="ChEBI" id="CHEBI:30616"/>
        <dbReference type="ChEBI" id="CHEBI:43474"/>
        <dbReference type="ChEBI" id="CHEBI:58359"/>
        <dbReference type="ChEBI" id="CHEBI:78515"/>
        <dbReference type="ChEBI" id="CHEBI:78516"/>
        <dbReference type="ChEBI" id="CHEBI:456216"/>
    </reaction>
</comment>
<feature type="domain" description="Asn/Gln amidotransferase" evidence="12">
    <location>
        <begin position="605"/>
        <end position="750"/>
    </location>
</feature>
<dbReference type="Gene3D" id="1.10.10.410">
    <property type="match status" value="1"/>
</dbReference>
<keyword evidence="6" id="KW-0067">ATP-binding</keyword>
<name>A0A1W1BQY8_9ZZZZ</name>
<dbReference type="FunFam" id="1.10.1160.10:FF:000001">
    <property type="entry name" value="Glutamine--tRNA ligase"/>
    <property type="match status" value="1"/>
</dbReference>
<dbReference type="PANTHER" id="PTHR43097">
    <property type="entry name" value="GLUTAMINE-TRNA LIGASE"/>
    <property type="match status" value="1"/>
</dbReference>
<evidence type="ECO:0000256" key="9">
    <source>
        <dbReference type="ARBA" id="ARBA00047380"/>
    </source>
</evidence>
<evidence type="ECO:0000313" key="13">
    <source>
        <dbReference type="EMBL" id="SFV55926.1"/>
    </source>
</evidence>
<dbReference type="InterPro" id="IPR004514">
    <property type="entry name" value="Gln-tRNA-synth"/>
</dbReference>
<dbReference type="SMART" id="SM00845">
    <property type="entry name" value="GatB_Yqey"/>
    <property type="match status" value="1"/>
</dbReference>
<dbReference type="InterPro" id="IPR050132">
    <property type="entry name" value="Gln/Glu-tRNA_Ligase"/>
</dbReference>
<dbReference type="FunFam" id="1.10.10.410:FF:000001">
    <property type="entry name" value="Aspartyl/glutamyl-tRNA(Asn/Gln) amidotransferase subunit B"/>
    <property type="match status" value="1"/>
</dbReference>
<dbReference type="FunFam" id="3.40.50.620:FF:000037">
    <property type="entry name" value="Glutamine--tRNA ligase cytoplasmic"/>
    <property type="match status" value="1"/>
</dbReference>
<evidence type="ECO:0000256" key="11">
    <source>
        <dbReference type="ARBA" id="ARBA00048270"/>
    </source>
</evidence>
<dbReference type="SUPFAM" id="SSF89095">
    <property type="entry name" value="GatB/YqeY motif"/>
    <property type="match status" value="1"/>
</dbReference>
<comment type="catalytic activity">
    <reaction evidence="10">
        <text>L-glutamyl-tRNA(Gln) + L-glutamine + ATP + H2O = L-glutaminyl-tRNA(Gln) + L-glutamate + ADP + phosphate + H(+)</text>
        <dbReference type="Rhea" id="RHEA:17521"/>
        <dbReference type="Rhea" id="RHEA-COMP:9681"/>
        <dbReference type="Rhea" id="RHEA-COMP:9684"/>
        <dbReference type="ChEBI" id="CHEBI:15377"/>
        <dbReference type="ChEBI" id="CHEBI:15378"/>
        <dbReference type="ChEBI" id="CHEBI:29985"/>
        <dbReference type="ChEBI" id="CHEBI:30616"/>
        <dbReference type="ChEBI" id="CHEBI:43474"/>
        <dbReference type="ChEBI" id="CHEBI:58359"/>
        <dbReference type="ChEBI" id="CHEBI:78520"/>
        <dbReference type="ChEBI" id="CHEBI:78521"/>
        <dbReference type="ChEBI" id="CHEBI:456216"/>
    </reaction>
</comment>
<proteinExistence type="inferred from homology"/>
<protein>
    <recommendedName>
        <fullName evidence="2">glutamine--tRNA ligase</fullName>
        <ecNumber evidence="2">6.1.1.18</ecNumber>
    </recommendedName>
</protein>
<keyword evidence="5" id="KW-0547">Nucleotide-binding</keyword>
<dbReference type="InterPro" id="IPR020059">
    <property type="entry name" value="Glu/Gln-tRNA-synth_Ib_codon-bd"/>
</dbReference>
<dbReference type="Gene3D" id="1.10.150.380">
    <property type="entry name" value="GatB domain, N-terminal subdomain"/>
    <property type="match status" value="1"/>
</dbReference>
<dbReference type="InterPro" id="IPR020056">
    <property type="entry name" value="Rbsml_bL25/Gln-tRNA_synth_N"/>
</dbReference>
<evidence type="ECO:0000256" key="5">
    <source>
        <dbReference type="ARBA" id="ARBA00022741"/>
    </source>
</evidence>
<dbReference type="GO" id="GO:0004819">
    <property type="term" value="F:glutamine-tRNA ligase activity"/>
    <property type="evidence" value="ECO:0007669"/>
    <property type="project" value="UniProtKB-EC"/>
</dbReference>
<dbReference type="InterPro" id="IPR003789">
    <property type="entry name" value="Asn/Gln_tRNA_amidoTrase-B-like"/>
</dbReference>
<dbReference type="GO" id="GO:0005829">
    <property type="term" value="C:cytosol"/>
    <property type="evidence" value="ECO:0007669"/>
    <property type="project" value="TreeGrafter"/>
</dbReference>
<keyword evidence="3" id="KW-0963">Cytoplasm</keyword>
<dbReference type="Gene3D" id="3.40.50.620">
    <property type="entry name" value="HUPs"/>
    <property type="match status" value="1"/>
</dbReference>
<dbReference type="Pfam" id="PF02637">
    <property type="entry name" value="GatB_Yqey"/>
    <property type="match status" value="1"/>
</dbReference>
<dbReference type="Pfam" id="PF00749">
    <property type="entry name" value="tRNA-synt_1c"/>
    <property type="match status" value="1"/>
</dbReference>
<dbReference type="GO" id="GO:0050567">
    <property type="term" value="F:glutaminyl-tRNA synthase (glutamine-hydrolyzing) activity"/>
    <property type="evidence" value="ECO:0007669"/>
    <property type="project" value="RHEA"/>
</dbReference>
<dbReference type="GO" id="GO:0005524">
    <property type="term" value="F:ATP binding"/>
    <property type="evidence" value="ECO:0007669"/>
    <property type="project" value="UniProtKB-KW"/>
</dbReference>
<dbReference type="InterPro" id="IPR001412">
    <property type="entry name" value="aa-tRNA-synth_I_CS"/>
</dbReference>
<gene>
    <name evidence="13" type="ORF">MNB_SM-6-850</name>
</gene>
<dbReference type="Gene3D" id="2.40.240.10">
    <property type="entry name" value="Ribosomal Protein L25, Chain P"/>
    <property type="match status" value="2"/>
</dbReference>
<evidence type="ECO:0000256" key="3">
    <source>
        <dbReference type="ARBA" id="ARBA00022490"/>
    </source>
</evidence>
<keyword evidence="4 13" id="KW-0436">Ligase</keyword>
<comment type="catalytic activity">
    <reaction evidence="11">
        <text>tRNA(Gln) + L-glutamine + ATP = L-glutaminyl-tRNA(Gln) + AMP + diphosphate</text>
        <dbReference type="Rhea" id="RHEA:20121"/>
        <dbReference type="Rhea" id="RHEA-COMP:9662"/>
        <dbReference type="Rhea" id="RHEA-COMP:9681"/>
        <dbReference type="ChEBI" id="CHEBI:30616"/>
        <dbReference type="ChEBI" id="CHEBI:33019"/>
        <dbReference type="ChEBI" id="CHEBI:58359"/>
        <dbReference type="ChEBI" id="CHEBI:78442"/>
        <dbReference type="ChEBI" id="CHEBI:78521"/>
        <dbReference type="ChEBI" id="CHEBI:456215"/>
        <dbReference type="EC" id="6.1.1.18"/>
    </reaction>
</comment>
<reference evidence="13" key="1">
    <citation type="submission" date="2016-10" db="EMBL/GenBank/DDBJ databases">
        <authorList>
            <person name="de Groot N.N."/>
        </authorList>
    </citation>
    <scope>NUCLEOTIDE SEQUENCE</scope>
</reference>
<dbReference type="Pfam" id="PF20974">
    <property type="entry name" value="tRNA-synt_1c_C2"/>
    <property type="match status" value="1"/>
</dbReference>
<dbReference type="PROSITE" id="PS00178">
    <property type="entry name" value="AA_TRNA_LIGASE_I"/>
    <property type="match status" value="1"/>
</dbReference>
<sequence>MNKKKDFLRTIVENDLKSGKYKEIVTRFPPEPNGFPHIGHAKSISINFGIARDYNGRCNLRMDDTNPTKEDTKYVAALEDAVKWLGFKWDGDIRHTSDYFSQLYAYAIELIKKGKAYVDSVSEEEMRELRGTVTQAGKRSKYAQRSVEENLELFERMKKGEFQDGEHVLRAKIDMAAANMKMRDPLLYRIRNVEHFRAGDTWAIYPMYDFAHCLSDYIEGITHSLCTLEFENNREIYDWVLDTLELKPPRPYQYEFARLNINYTVMSKRKLLELVEGGYVNGWDDPRLPTIAGYRRRGYTPESILTFCEQIGIAKANSVVDVAQLEFCIRDDLNTKVPRVMCVLDPIKVTIENYEGREEIDASYYPADIAKEGSRKMPFSKEIYIERDDFSENPPKGYFRLTPEQPVRLKHAYIIKCKEIIKDENGNIIEIKAEYYPDSKSGEDTSGIKVKSAIHWVSVADAKQVEVRLYDRLFKSEAPEGIEDLNPDSLKIIKNAFIEPAVITERPDERFQFERQGYFYVEPQDYSDEKPVFNKIVGLKDSWGKKTTKERRGRGKKNEAKKVQIDGEVAPMSEAQQALFERYTQELKLNSEVANTLARDEKLSSFFEEALKEHTTPVNIANIVTNEVARELKQKEIAELKFQPKQIAKLAAMIDDATISTKIAKEVFETMNESGEDPKAIVESRGLVQISDPAVIVPIVAEIIEKNPDNVEKFRAGNKKLLGFFVGQVLKATQGKANPQVVNKIVAEKLDGE</sequence>
<dbReference type="PRINTS" id="PR00987">
    <property type="entry name" value="TRNASYNTHGLU"/>
</dbReference>
<dbReference type="NCBIfam" id="NF011291">
    <property type="entry name" value="PRK14703.1"/>
    <property type="match status" value="1"/>
</dbReference>
<evidence type="ECO:0000256" key="6">
    <source>
        <dbReference type="ARBA" id="ARBA00022840"/>
    </source>
</evidence>
<dbReference type="NCBIfam" id="TIGR00440">
    <property type="entry name" value="glnS"/>
    <property type="match status" value="1"/>
</dbReference>
<dbReference type="InterPro" id="IPR011035">
    <property type="entry name" value="Ribosomal_bL25/Gln-tRNA_synth"/>
</dbReference>
<dbReference type="GO" id="GO:0050566">
    <property type="term" value="F:asparaginyl-tRNA synthase (glutamine-hydrolyzing) activity"/>
    <property type="evidence" value="ECO:0007669"/>
    <property type="project" value="RHEA"/>
</dbReference>
<keyword evidence="8 13" id="KW-0030">Aminoacyl-tRNA synthetase</keyword>
<dbReference type="FunFam" id="3.90.800.10:FF:000001">
    <property type="entry name" value="Glutamine--tRNA ligase"/>
    <property type="match status" value="1"/>
</dbReference>
<dbReference type="SUPFAM" id="SSF50715">
    <property type="entry name" value="Ribosomal protein L25-like"/>
    <property type="match status" value="1"/>
</dbReference>
<evidence type="ECO:0000256" key="4">
    <source>
        <dbReference type="ARBA" id="ARBA00022598"/>
    </source>
</evidence>